<evidence type="ECO:0000259" key="2">
    <source>
        <dbReference type="PROSITE" id="PS51831"/>
    </source>
</evidence>
<reference evidence="3 4" key="1">
    <citation type="submission" date="2015-09" db="EMBL/GenBank/DDBJ databases">
        <authorList>
            <consortium name="Pathogen Informatics"/>
        </authorList>
    </citation>
    <scope>NUCLEOTIDE SEQUENCE [LARGE SCALE GENOMIC DNA]</scope>
    <source>
        <strain evidence="3 4">2789STDY5834856</strain>
    </source>
</reference>
<evidence type="ECO:0000256" key="1">
    <source>
        <dbReference type="SAM" id="Phobius"/>
    </source>
</evidence>
<feature type="transmembrane region" description="Helical" evidence="1">
    <location>
        <begin position="270"/>
        <end position="291"/>
    </location>
</feature>
<dbReference type="InterPro" id="IPR006675">
    <property type="entry name" value="HDIG_dom"/>
</dbReference>
<dbReference type="CDD" id="cd00077">
    <property type="entry name" value="HDc"/>
    <property type="match status" value="1"/>
</dbReference>
<organism evidence="3 4">
    <name type="scientific">Clostridium disporicum</name>
    <dbReference type="NCBI Taxonomy" id="84024"/>
    <lineage>
        <taxon>Bacteria</taxon>
        <taxon>Bacillati</taxon>
        <taxon>Bacillota</taxon>
        <taxon>Clostridia</taxon>
        <taxon>Eubacteriales</taxon>
        <taxon>Clostridiaceae</taxon>
        <taxon>Clostridium</taxon>
    </lineage>
</organism>
<evidence type="ECO:0000313" key="3">
    <source>
        <dbReference type="EMBL" id="CUO97517.1"/>
    </source>
</evidence>
<feature type="transmembrane region" description="Helical" evidence="1">
    <location>
        <begin position="20"/>
        <end position="38"/>
    </location>
</feature>
<dbReference type="AlphaFoldDB" id="A0A174JI18"/>
<dbReference type="InterPro" id="IPR003607">
    <property type="entry name" value="HD/PDEase_dom"/>
</dbReference>
<feature type="transmembrane region" description="Helical" evidence="1">
    <location>
        <begin position="428"/>
        <end position="447"/>
    </location>
</feature>
<dbReference type="PANTHER" id="PTHR36442">
    <property type="entry name" value="CYCLIC-DI-AMP PHOSPHODIESTERASE PGPH"/>
    <property type="match status" value="1"/>
</dbReference>
<proteinExistence type="predicted"/>
<dbReference type="Proteomes" id="UP000095594">
    <property type="component" value="Unassembled WGS sequence"/>
</dbReference>
<dbReference type="Pfam" id="PF07697">
    <property type="entry name" value="7TMR-HDED"/>
    <property type="match status" value="1"/>
</dbReference>
<dbReference type="InterPro" id="IPR006674">
    <property type="entry name" value="HD_domain"/>
</dbReference>
<dbReference type="RefSeq" id="WP_055267438.1">
    <property type="nucleotide sequence ID" value="NZ_CABIXQ010000021.1"/>
</dbReference>
<dbReference type="GO" id="GO:0016787">
    <property type="term" value="F:hydrolase activity"/>
    <property type="evidence" value="ECO:0007669"/>
    <property type="project" value="UniProtKB-KW"/>
</dbReference>
<gene>
    <name evidence="3" type="ORF">ERS852471_02727</name>
</gene>
<dbReference type="SMART" id="SM00471">
    <property type="entry name" value="HDc"/>
    <property type="match status" value="1"/>
</dbReference>
<dbReference type="OrthoDB" id="9806952at2"/>
<evidence type="ECO:0000313" key="4">
    <source>
        <dbReference type="Proteomes" id="UP000095594"/>
    </source>
</evidence>
<dbReference type="NCBIfam" id="TIGR00277">
    <property type="entry name" value="HDIG"/>
    <property type="match status" value="1"/>
</dbReference>
<dbReference type="PANTHER" id="PTHR36442:SF1">
    <property type="entry name" value="CYCLIC-DI-AMP PHOSPHODIESTERASE PGPH"/>
    <property type="match status" value="1"/>
</dbReference>
<feature type="domain" description="HD" evidence="2">
    <location>
        <begin position="480"/>
        <end position="625"/>
    </location>
</feature>
<feature type="transmembrane region" description="Helical" evidence="1">
    <location>
        <begin position="398"/>
        <end position="416"/>
    </location>
</feature>
<dbReference type="InterPro" id="IPR011624">
    <property type="entry name" value="Metal-dep_PHydrolase_7TM_extra"/>
</dbReference>
<keyword evidence="1" id="KW-1133">Transmembrane helix</keyword>
<feature type="transmembrane region" description="Helical" evidence="1">
    <location>
        <begin position="324"/>
        <end position="343"/>
    </location>
</feature>
<keyword evidence="1" id="KW-0472">Membrane</keyword>
<accession>A0A174JI18</accession>
<dbReference type="InterPro" id="IPR011621">
    <property type="entry name" value="Metal-dep_PHydrolase_7TM_intra"/>
</dbReference>
<feature type="transmembrane region" description="Helical" evidence="1">
    <location>
        <begin position="355"/>
        <end position="378"/>
    </location>
</feature>
<dbReference type="Pfam" id="PF07698">
    <property type="entry name" value="7TM-7TMR_HD"/>
    <property type="match status" value="1"/>
</dbReference>
<dbReference type="PROSITE" id="PS51831">
    <property type="entry name" value="HD"/>
    <property type="match status" value="1"/>
</dbReference>
<dbReference type="Pfam" id="PF01966">
    <property type="entry name" value="HD"/>
    <property type="match status" value="1"/>
</dbReference>
<sequence>MKKLDEKGFGDSKEKWRRSFLFTMVFIITYFIMLTAVAPNKYDLKAGDIAEVDIKAPRDIINQEATKAKENEIIEGVEKVYSLKGEVKIEASKNVTTFFTKLINLKSSEASEKEKIETLKKLDSFTLTDNNYKTLLSITNEKATEMQWILLSALEKVYENNIKDENDEDIEAKTIDDAKNIANDIIDVSELDENLKNILKDMAYSQIKPNWVFDKDKTDEKITEALKLAPKEYIKKNQIVVKEGEPITQSQIEILTELGILGDGVDKGYLFIYIVLAVLVLLTLELQYLYMKKERLSLLLNTKVVFMIVILNIVSIIMARSLNFVSPFVIPIGCTALIMTLLLDYKLSVVLNTLNLVFIAIITGFNPQVIILGIVNIIVACTSIKKVNGRNEVLQATLYMVIASAIVTLATGLLVSNNFKMIVSEVTFSILGALLSGIFAIGFTPFLESAFKIVTNMKLLELSNPNSPLLKRLLMEAPGTYNHSLMVANLAEVAAEAVDANPILARIGSYYHDIGKLKRPIFFGENLMGRENPHNRIKPTLSTQIIISHAKDGLELAKEYKLPEVIQDIIIQHHGTTLVKYFYYTLKNSSDNPDEIKEEDFRYSGPIPSTKEAAIIMLADSVEAAVRSIPMPTKEKIEEMVNNIFKDKLQSDQLIDSDLTLRDIENIKKCFLKVLIGVYHQRVEYPKEK</sequence>
<name>A0A174JI18_9CLOT</name>
<keyword evidence="3" id="KW-0378">Hydrolase</keyword>
<protein>
    <submittedName>
        <fullName evidence="3">Metal dependent phosphohydrolase</fullName>
    </submittedName>
</protein>
<dbReference type="EMBL" id="CYZX01000021">
    <property type="protein sequence ID" value="CUO97517.1"/>
    <property type="molecule type" value="Genomic_DNA"/>
</dbReference>
<feature type="transmembrane region" description="Helical" evidence="1">
    <location>
        <begin position="298"/>
        <end position="318"/>
    </location>
</feature>
<dbReference type="SUPFAM" id="SSF109604">
    <property type="entry name" value="HD-domain/PDEase-like"/>
    <property type="match status" value="1"/>
</dbReference>
<dbReference type="InterPro" id="IPR052722">
    <property type="entry name" value="PgpH_phosphodiesterase"/>
</dbReference>
<dbReference type="Gene3D" id="1.10.3210.10">
    <property type="entry name" value="Hypothetical protein af1432"/>
    <property type="match status" value="1"/>
</dbReference>
<keyword evidence="1" id="KW-0812">Transmembrane</keyword>